<keyword evidence="3" id="KW-1185">Reference proteome</keyword>
<dbReference type="SUPFAM" id="SSF46785">
    <property type="entry name" value="Winged helix' DNA-binding domain"/>
    <property type="match status" value="1"/>
</dbReference>
<dbReference type="EMBL" id="JAGGKC010000004">
    <property type="protein sequence ID" value="MBP1918262.1"/>
    <property type="molecule type" value="Genomic_DNA"/>
</dbReference>
<dbReference type="InterPro" id="IPR036388">
    <property type="entry name" value="WH-like_DNA-bd_sf"/>
</dbReference>
<sequence>MGMPLTESMYYILLSVINPNHGYGIMQQVEEMTEGRVTLGAGTLYGALSTLLDKKWIALYSADEESRKKKEYVITGHGLSVLNDEIIRLEELLNNGRKVTRNV</sequence>
<dbReference type="InterPro" id="IPR036390">
    <property type="entry name" value="WH_DNA-bd_sf"/>
</dbReference>
<dbReference type="PANTHER" id="PTHR33169:SF13">
    <property type="entry name" value="PADR-FAMILY TRANSCRIPTIONAL REGULATOR"/>
    <property type="match status" value="1"/>
</dbReference>
<dbReference type="InterPro" id="IPR005149">
    <property type="entry name" value="Tscrpt_reg_PadR_N"/>
</dbReference>
<dbReference type="GO" id="GO:0003677">
    <property type="term" value="F:DNA binding"/>
    <property type="evidence" value="ECO:0007669"/>
    <property type="project" value="UniProtKB-KW"/>
</dbReference>
<reference evidence="2 3" key="1">
    <citation type="submission" date="2021-03" db="EMBL/GenBank/DDBJ databases">
        <title>Genomic Encyclopedia of Type Strains, Phase IV (KMG-IV): sequencing the most valuable type-strain genomes for metagenomic binning, comparative biology and taxonomic classification.</title>
        <authorList>
            <person name="Goeker M."/>
        </authorList>
    </citation>
    <scope>NUCLEOTIDE SEQUENCE [LARGE SCALE GENOMIC DNA]</scope>
    <source>
        <strain evidence="2 3">DSM 6139</strain>
    </source>
</reference>
<dbReference type="PANTHER" id="PTHR33169">
    <property type="entry name" value="PADR-FAMILY TRANSCRIPTIONAL REGULATOR"/>
    <property type="match status" value="1"/>
</dbReference>
<dbReference type="Proteomes" id="UP001519271">
    <property type="component" value="Unassembled WGS sequence"/>
</dbReference>
<name>A0ABS4G151_9CLOT</name>
<gene>
    <name evidence="2" type="ORF">J2Z34_000734</name>
</gene>
<dbReference type="RefSeq" id="WP_209458502.1">
    <property type="nucleotide sequence ID" value="NZ_JAGGKC010000004.1"/>
</dbReference>
<accession>A0ABS4G151</accession>
<evidence type="ECO:0000313" key="3">
    <source>
        <dbReference type="Proteomes" id="UP001519271"/>
    </source>
</evidence>
<feature type="domain" description="Transcription regulator PadR N-terminal" evidence="1">
    <location>
        <begin position="14"/>
        <end position="82"/>
    </location>
</feature>
<keyword evidence="2" id="KW-0238">DNA-binding</keyword>
<evidence type="ECO:0000259" key="1">
    <source>
        <dbReference type="Pfam" id="PF03551"/>
    </source>
</evidence>
<evidence type="ECO:0000313" key="2">
    <source>
        <dbReference type="EMBL" id="MBP1918262.1"/>
    </source>
</evidence>
<protein>
    <submittedName>
        <fullName evidence="2">DNA-binding PadR family transcriptional regulator</fullName>
    </submittedName>
</protein>
<dbReference type="Pfam" id="PF03551">
    <property type="entry name" value="PadR"/>
    <property type="match status" value="1"/>
</dbReference>
<dbReference type="InterPro" id="IPR052509">
    <property type="entry name" value="Metal_resp_DNA-bind_regulator"/>
</dbReference>
<organism evidence="2 3">
    <name type="scientific">Youngiibacter multivorans</name>
    <dbReference type="NCBI Taxonomy" id="937251"/>
    <lineage>
        <taxon>Bacteria</taxon>
        <taxon>Bacillati</taxon>
        <taxon>Bacillota</taxon>
        <taxon>Clostridia</taxon>
        <taxon>Eubacteriales</taxon>
        <taxon>Clostridiaceae</taxon>
        <taxon>Youngiibacter</taxon>
    </lineage>
</organism>
<dbReference type="Gene3D" id="1.10.10.10">
    <property type="entry name" value="Winged helix-like DNA-binding domain superfamily/Winged helix DNA-binding domain"/>
    <property type="match status" value="1"/>
</dbReference>
<comment type="caution">
    <text evidence="2">The sequence shown here is derived from an EMBL/GenBank/DDBJ whole genome shotgun (WGS) entry which is preliminary data.</text>
</comment>
<proteinExistence type="predicted"/>